<organism evidence="1">
    <name type="scientific">Gaeumannomyces tritici (strain R3-111a-1)</name>
    <name type="common">Wheat and barley take-all root rot fungus</name>
    <name type="synonym">Gaeumannomyces graminis var. tritici</name>
    <dbReference type="NCBI Taxonomy" id="644352"/>
    <lineage>
        <taxon>Eukaryota</taxon>
        <taxon>Fungi</taxon>
        <taxon>Dikarya</taxon>
        <taxon>Ascomycota</taxon>
        <taxon>Pezizomycotina</taxon>
        <taxon>Sordariomycetes</taxon>
        <taxon>Sordariomycetidae</taxon>
        <taxon>Magnaporthales</taxon>
        <taxon>Magnaporthaceae</taxon>
        <taxon>Gaeumannomyces</taxon>
    </lineage>
</organism>
<accession>J3NHQ9</accession>
<dbReference type="EnsemblFungi" id="EJT80802">
    <property type="protein sequence ID" value="EJT80802"/>
    <property type="gene ID" value="GGTG_00796"/>
</dbReference>
<dbReference type="GeneID" id="20341254"/>
<keyword evidence="3" id="KW-1185">Reference proteome</keyword>
<dbReference type="AlphaFoldDB" id="J3NHQ9"/>
<evidence type="ECO:0000313" key="1">
    <source>
        <dbReference type="EMBL" id="EJT80802.1"/>
    </source>
</evidence>
<evidence type="ECO:0000313" key="3">
    <source>
        <dbReference type="Proteomes" id="UP000006039"/>
    </source>
</evidence>
<protein>
    <submittedName>
        <fullName evidence="1 2">Uncharacterized protein</fullName>
    </submittedName>
</protein>
<dbReference type="EMBL" id="GL385395">
    <property type="protein sequence ID" value="EJT80802.1"/>
    <property type="molecule type" value="Genomic_DNA"/>
</dbReference>
<evidence type="ECO:0000313" key="2">
    <source>
        <dbReference type="EnsemblFungi" id="EJT80802"/>
    </source>
</evidence>
<reference evidence="1" key="2">
    <citation type="submission" date="2010-07" db="EMBL/GenBank/DDBJ databases">
        <authorList>
            <consortium name="The Broad Institute Genome Sequencing Platform"/>
            <consortium name="Broad Institute Genome Sequencing Center for Infectious Disease"/>
            <person name="Ma L.-J."/>
            <person name="Dead R."/>
            <person name="Young S."/>
            <person name="Zeng Q."/>
            <person name="Koehrsen M."/>
            <person name="Alvarado L."/>
            <person name="Berlin A."/>
            <person name="Chapman S.B."/>
            <person name="Chen Z."/>
            <person name="Freedman E."/>
            <person name="Gellesch M."/>
            <person name="Goldberg J."/>
            <person name="Griggs A."/>
            <person name="Gujja S."/>
            <person name="Heilman E.R."/>
            <person name="Heiman D."/>
            <person name="Hepburn T."/>
            <person name="Howarth C."/>
            <person name="Jen D."/>
            <person name="Larson L."/>
            <person name="Mehta T."/>
            <person name="Neiman D."/>
            <person name="Pearson M."/>
            <person name="Roberts A."/>
            <person name="Saif S."/>
            <person name="Shea T."/>
            <person name="Shenoy N."/>
            <person name="Sisk P."/>
            <person name="Stolte C."/>
            <person name="Sykes S."/>
            <person name="Walk T."/>
            <person name="White J."/>
            <person name="Yandava C."/>
            <person name="Haas B."/>
            <person name="Nusbaum C."/>
            <person name="Birren B."/>
        </authorList>
    </citation>
    <scope>NUCLEOTIDE SEQUENCE</scope>
    <source>
        <strain evidence="1">R3-111a-1</strain>
    </source>
</reference>
<proteinExistence type="predicted"/>
<reference evidence="2" key="5">
    <citation type="submission" date="2018-04" db="UniProtKB">
        <authorList>
            <consortium name="EnsemblFungi"/>
        </authorList>
    </citation>
    <scope>IDENTIFICATION</scope>
    <source>
        <strain evidence="2">R3-111a-1</strain>
    </source>
</reference>
<dbReference type="RefSeq" id="XP_009216811.1">
    <property type="nucleotide sequence ID" value="XM_009218547.1"/>
</dbReference>
<reference evidence="3" key="1">
    <citation type="submission" date="2010-07" db="EMBL/GenBank/DDBJ databases">
        <title>The genome sequence of Gaeumannomyces graminis var. tritici strain R3-111a-1.</title>
        <authorList>
            <consortium name="The Broad Institute Genome Sequencing Platform"/>
            <person name="Ma L.-J."/>
            <person name="Dead R."/>
            <person name="Young S."/>
            <person name="Zeng Q."/>
            <person name="Koehrsen M."/>
            <person name="Alvarado L."/>
            <person name="Berlin A."/>
            <person name="Chapman S.B."/>
            <person name="Chen Z."/>
            <person name="Freedman E."/>
            <person name="Gellesch M."/>
            <person name="Goldberg J."/>
            <person name="Griggs A."/>
            <person name="Gujja S."/>
            <person name="Heilman E.R."/>
            <person name="Heiman D."/>
            <person name="Hepburn T."/>
            <person name="Howarth C."/>
            <person name="Jen D."/>
            <person name="Larson L."/>
            <person name="Mehta T."/>
            <person name="Neiman D."/>
            <person name="Pearson M."/>
            <person name="Roberts A."/>
            <person name="Saif S."/>
            <person name="Shea T."/>
            <person name="Shenoy N."/>
            <person name="Sisk P."/>
            <person name="Stolte C."/>
            <person name="Sykes S."/>
            <person name="Walk T."/>
            <person name="White J."/>
            <person name="Yandava C."/>
            <person name="Haas B."/>
            <person name="Nusbaum C."/>
            <person name="Birren B."/>
        </authorList>
    </citation>
    <scope>NUCLEOTIDE SEQUENCE [LARGE SCALE GENOMIC DNA]</scope>
    <source>
        <strain evidence="3">R3-111a-1</strain>
    </source>
</reference>
<dbReference type="HOGENOM" id="CLU_1402508_0_0_1"/>
<gene>
    <name evidence="2" type="primary">20341254</name>
    <name evidence="1" type="ORF">GGTG_00796</name>
</gene>
<reference evidence="2" key="4">
    <citation type="journal article" date="2015" name="G3 (Bethesda)">
        <title>Genome sequences of three phytopathogenic species of the Magnaporthaceae family of fungi.</title>
        <authorList>
            <person name="Okagaki L.H."/>
            <person name="Nunes C.C."/>
            <person name="Sailsbery J."/>
            <person name="Clay B."/>
            <person name="Brown D."/>
            <person name="John T."/>
            <person name="Oh Y."/>
            <person name="Young N."/>
            <person name="Fitzgerald M."/>
            <person name="Haas B.J."/>
            <person name="Zeng Q."/>
            <person name="Young S."/>
            <person name="Adiconis X."/>
            <person name="Fan L."/>
            <person name="Levin J.Z."/>
            <person name="Mitchell T.K."/>
            <person name="Okubara P.A."/>
            <person name="Farman M.L."/>
            <person name="Kohn L.M."/>
            <person name="Birren B."/>
            <person name="Ma L.-J."/>
            <person name="Dean R.A."/>
        </authorList>
    </citation>
    <scope>NUCLEOTIDE SEQUENCE</scope>
    <source>
        <strain evidence="2">R3-111a-1</strain>
    </source>
</reference>
<sequence length="194" mass="21230">MAGKRSESCVYCGCNGTCFLRTIIPAPRLGISFLDSTNSSRPRGSVHCYACVRRLSFRGGGGGRLVVAKKGDSSYLGHQNKAVGLVCPPMGFDVEDMAHVYVVAASILRSLDSRALMHLMGAVGGREVYGQFRLVLSSRHTDGQICTHCPVRLQCGADTYADATEERYGRVRLFGNKNKGPLHSPELVYRRWET</sequence>
<reference evidence="1" key="3">
    <citation type="submission" date="2010-09" db="EMBL/GenBank/DDBJ databases">
        <title>Annotation of Gaeumannomyces graminis var. tritici R3-111a-1.</title>
        <authorList>
            <consortium name="The Broad Institute Genome Sequencing Platform"/>
            <person name="Ma L.-J."/>
            <person name="Dead R."/>
            <person name="Young S.K."/>
            <person name="Zeng Q."/>
            <person name="Gargeya S."/>
            <person name="Fitzgerald M."/>
            <person name="Haas B."/>
            <person name="Abouelleil A."/>
            <person name="Alvarado L."/>
            <person name="Arachchi H.M."/>
            <person name="Berlin A."/>
            <person name="Brown A."/>
            <person name="Chapman S.B."/>
            <person name="Chen Z."/>
            <person name="Dunbar C."/>
            <person name="Freedman E."/>
            <person name="Gearin G."/>
            <person name="Gellesch M."/>
            <person name="Goldberg J."/>
            <person name="Griggs A."/>
            <person name="Gujja S."/>
            <person name="Heiman D."/>
            <person name="Howarth C."/>
            <person name="Larson L."/>
            <person name="Lui A."/>
            <person name="MacDonald P.J.P."/>
            <person name="Mehta T."/>
            <person name="Montmayeur A."/>
            <person name="Murphy C."/>
            <person name="Neiman D."/>
            <person name="Pearson M."/>
            <person name="Priest M."/>
            <person name="Roberts A."/>
            <person name="Saif S."/>
            <person name="Shea T."/>
            <person name="Shenoy N."/>
            <person name="Sisk P."/>
            <person name="Stolte C."/>
            <person name="Sykes S."/>
            <person name="Yandava C."/>
            <person name="Wortman J."/>
            <person name="Nusbaum C."/>
            <person name="Birren B."/>
        </authorList>
    </citation>
    <scope>NUCLEOTIDE SEQUENCE</scope>
    <source>
        <strain evidence="1">R3-111a-1</strain>
    </source>
</reference>
<dbReference type="VEuPathDB" id="FungiDB:GGTG_00796"/>
<dbReference type="Proteomes" id="UP000006039">
    <property type="component" value="Unassembled WGS sequence"/>
</dbReference>
<name>J3NHQ9_GAET3</name>